<dbReference type="PANTHER" id="PTHR20958:SF6">
    <property type="entry name" value="GLYCINE N-ACYLTRANSFERASE-LIKE PROTEIN"/>
    <property type="match status" value="1"/>
</dbReference>
<proteinExistence type="predicted"/>
<dbReference type="Pfam" id="PF08445">
    <property type="entry name" value="FR47"/>
    <property type="match status" value="1"/>
</dbReference>
<dbReference type="Proteomes" id="UP000801864">
    <property type="component" value="Unassembled WGS sequence"/>
</dbReference>
<evidence type="ECO:0000313" key="3">
    <source>
        <dbReference type="Proteomes" id="UP000801864"/>
    </source>
</evidence>
<evidence type="ECO:0000259" key="1">
    <source>
        <dbReference type="Pfam" id="PF08445"/>
    </source>
</evidence>
<dbReference type="InterPro" id="IPR013653">
    <property type="entry name" value="GCN5-like_dom"/>
</dbReference>
<dbReference type="SUPFAM" id="SSF55729">
    <property type="entry name" value="Acyl-CoA N-acyltransferases (Nat)"/>
    <property type="match status" value="1"/>
</dbReference>
<organism evidence="2 3">
    <name type="scientific">Trichoderma lentiforme</name>
    <dbReference type="NCBI Taxonomy" id="1567552"/>
    <lineage>
        <taxon>Eukaryota</taxon>
        <taxon>Fungi</taxon>
        <taxon>Dikarya</taxon>
        <taxon>Ascomycota</taxon>
        <taxon>Pezizomycotina</taxon>
        <taxon>Sordariomycetes</taxon>
        <taxon>Hypocreomycetidae</taxon>
        <taxon>Hypocreales</taxon>
        <taxon>Hypocreaceae</taxon>
        <taxon>Trichoderma</taxon>
    </lineage>
</organism>
<dbReference type="EMBL" id="QLNT01000011">
    <property type="protein sequence ID" value="KAF3070289.1"/>
    <property type="molecule type" value="Genomic_DNA"/>
</dbReference>
<comment type="caution">
    <text evidence="2">The sequence shown here is derived from an EMBL/GenBank/DDBJ whole genome shotgun (WGS) entry which is preliminary data.</text>
</comment>
<protein>
    <recommendedName>
        <fullName evidence="1">GCN5-related N-acetyltransferase Rv2170-like domain-containing protein</fullName>
    </recommendedName>
</protein>
<reference evidence="2 3" key="1">
    <citation type="submission" date="2018-06" db="EMBL/GenBank/DDBJ databases">
        <title>Genome analysis of cellulolytic fungus Trichoderma lentiforme CFAM-422.</title>
        <authorList>
            <person name="Steindorff A.S."/>
            <person name="Formighieri E.F."/>
            <person name="Midorikawa G.E.O."/>
            <person name="Tamietti M.S."/>
            <person name="Ramos E.Z."/>
            <person name="Silva A.S."/>
            <person name="Bon E.P.S."/>
            <person name="Mendes T.D."/>
            <person name="Damaso M.C.T."/>
            <person name="Favaro L.C.L."/>
        </authorList>
    </citation>
    <scope>NUCLEOTIDE SEQUENCE [LARGE SCALE GENOMIC DNA]</scope>
    <source>
        <strain evidence="2 3">CFAM-422</strain>
    </source>
</reference>
<dbReference type="GO" id="GO:0016747">
    <property type="term" value="F:acyltransferase activity, transferring groups other than amino-acyl groups"/>
    <property type="evidence" value="ECO:0007669"/>
    <property type="project" value="InterPro"/>
</dbReference>
<evidence type="ECO:0000313" key="2">
    <source>
        <dbReference type="EMBL" id="KAF3070289.1"/>
    </source>
</evidence>
<keyword evidence="3" id="KW-1185">Reference proteome</keyword>
<dbReference type="AlphaFoldDB" id="A0A9P4XDI1"/>
<name>A0A9P4XDI1_9HYPO</name>
<dbReference type="Gene3D" id="3.40.630.30">
    <property type="match status" value="1"/>
</dbReference>
<feature type="domain" description="GCN5-related N-acetyltransferase Rv2170-like" evidence="1">
    <location>
        <begin position="245"/>
        <end position="316"/>
    </location>
</feature>
<accession>A0A9P4XDI1</accession>
<gene>
    <name evidence="2" type="ORF">CFAM422_006736</name>
</gene>
<sequence length="363" mass="41117">MASHAVSFTSVPAKLVELLTPDLPYSLPLLRRLQSTKFNHGTSPHARIVFVSDTELSSEEQFDQYQSKAYTAAYLDFSKPETQMYIYSTLEHPRNRDDASNSHLYEPQLAELVKEVIRLRNEYKQELLFTDPDRILIGSLHADTRSILEKFEGRVQPRPSGPYDKWLIKREELPLLDENLPPGMYWDSANLDDCQLVVSRTDIPRTAVVLLVTFAAFISGTNRHHRSQTLVNLPNLMIKRQDKTPIAWALLGTDGSLISVHVEEPYRRQGLAKKLAVKLLREKATRFGDDGWLCADVSPSNVSSRAMCKSLNGKPDWDLSNPVRDWGGRKALAGQLNGKLICDTMSEGFMGLAHTDLPWEIDR</sequence>
<dbReference type="PANTHER" id="PTHR20958">
    <property type="entry name" value="GLYCINE N-ACYLTRANSFERASE-LIKE PROTEIN"/>
    <property type="match status" value="1"/>
</dbReference>
<dbReference type="InterPro" id="IPR016181">
    <property type="entry name" value="Acyl_CoA_acyltransferase"/>
</dbReference>
<dbReference type="InterPro" id="IPR053225">
    <property type="entry name" value="Acyl-CoA_N-acyltransferase"/>
</dbReference>